<dbReference type="InterPro" id="IPR045591">
    <property type="entry name" value="DUF6462"/>
</dbReference>
<protein>
    <submittedName>
        <fullName evidence="1">DUF6462 family protein</fullName>
    </submittedName>
</protein>
<accession>A0ABZ3EX02</accession>
<name>A0ABZ3EX02_9FIRM</name>
<dbReference type="EMBL" id="CP146256">
    <property type="protein sequence ID" value="XAH74784.1"/>
    <property type="molecule type" value="Genomic_DNA"/>
</dbReference>
<gene>
    <name evidence="1" type="ORF">V6984_03195</name>
</gene>
<evidence type="ECO:0000313" key="1">
    <source>
        <dbReference type="EMBL" id="XAH74784.1"/>
    </source>
</evidence>
<dbReference type="RefSeq" id="WP_342758365.1">
    <property type="nucleotide sequence ID" value="NZ_CP146256.1"/>
</dbReference>
<organism evidence="1 2">
    <name type="scientific">Kineothrix sedimenti</name>
    <dbReference type="NCBI Taxonomy" id="3123317"/>
    <lineage>
        <taxon>Bacteria</taxon>
        <taxon>Bacillati</taxon>
        <taxon>Bacillota</taxon>
        <taxon>Clostridia</taxon>
        <taxon>Lachnospirales</taxon>
        <taxon>Lachnospiraceae</taxon>
        <taxon>Kineothrix</taxon>
    </lineage>
</organism>
<evidence type="ECO:0000313" key="2">
    <source>
        <dbReference type="Proteomes" id="UP001451571"/>
    </source>
</evidence>
<reference evidence="1 2" key="1">
    <citation type="submission" date="2024-02" db="EMBL/GenBank/DDBJ databases">
        <title>Bacterial strain from lacustrine sediment.</title>
        <authorList>
            <person name="Petit C."/>
            <person name="Fadhlaoui K."/>
        </authorList>
    </citation>
    <scope>NUCLEOTIDE SEQUENCE [LARGE SCALE GENOMIC DNA]</scope>
    <source>
        <strain evidence="1 2">IPX-CK</strain>
    </source>
</reference>
<dbReference type="Pfam" id="PF20063">
    <property type="entry name" value="DUF6462"/>
    <property type="match status" value="1"/>
</dbReference>
<sequence>MGFRRTDVEETALYAKKFVRYDEGARKYSMGLSKFQTLAREAKATYKVDKLVLVNCDLFEKYLETFREY</sequence>
<keyword evidence="2" id="KW-1185">Reference proteome</keyword>
<dbReference type="Proteomes" id="UP001451571">
    <property type="component" value="Chromosome"/>
</dbReference>
<proteinExistence type="predicted"/>